<proteinExistence type="predicted"/>
<dbReference type="Proteomes" id="UP000245695">
    <property type="component" value="Chromosome 1"/>
</dbReference>
<reference evidence="1 2" key="1">
    <citation type="submission" date="2014-09" db="EMBL/GenBank/DDBJ databases">
        <authorList>
            <person name="Hornung B.V."/>
        </authorList>
    </citation>
    <scope>NUCLEOTIDE SEQUENCE [LARGE SCALE GENOMIC DNA]</scope>
    <source>
        <strain evidence="1 2">FRIFI</strain>
    </source>
</reference>
<dbReference type="RefSeq" id="WP_092923374.1">
    <property type="nucleotide sequence ID" value="NZ_FJTZ01000012.1"/>
</dbReference>
<dbReference type="AlphaFoldDB" id="A0A2P2BUM3"/>
<keyword evidence="2" id="KW-1185">Reference proteome</keyword>
<accession>A0A2P2BUM3</accession>
<gene>
    <name evidence="1" type="ORF">FRIFI_2547</name>
</gene>
<protein>
    <submittedName>
        <fullName evidence="1">Uncharacterized protein</fullName>
    </submittedName>
</protein>
<sequence length="161" mass="18775">MVELKVENRKGNISINSNDVKEIIKIRPDIEYTRDISNTINQDGIMAFDCKLSQDVFNMQDIEDVLDEIGEDLDESYFQVLFEDVRAYLKDATDEIEEELQDKYLFDNVRCFFDIYNIDESFTDFKFVFLVSFKDIKIASLANLSKIVGKRQLVGASKFYS</sequence>
<evidence type="ECO:0000313" key="1">
    <source>
        <dbReference type="EMBL" id="CEI74070.1"/>
    </source>
</evidence>
<evidence type="ECO:0000313" key="2">
    <source>
        <dbReference type="Proteomes" id="UP000245695"/>
    </source>
</evidence>
<dbReference type="EMBL" id="LN650648">
    <property type="protein sequence ID" value="CEI74070.1"/>
    <property type="molecule type" value="Genomic_DNA"/>
</dbReference>
<dbReference type="KEGG" id="rhom:FRIFI_2547"/>
<name>A0A2P2BUM3_9FIRM</name>
<organism evidence="1 2">
    <name type="scientific">Romboutsia hominis</name>
    <dbReference type="NCBI Taxonomy" id="1507512"/>
    <lineage>
        <taxon>Bacteria</taxon>
        <taxon>Bacillati</taxon>
        <taxon>Bacillota</taxon>
        <taxon>Clostridia</taxon>
        <taxon>Peptostreptococcales</taxon>
        <taxon>Peptostreptococcaceae</taxon>
        <taxon>Romboutsia</taxon>
    </lineage>
</organism>